<dbReference type="Gene3D" id="3.40.50.1820">
    <property type="entry name" value="alpha/beta hydrolase"/>
    <property type="match status" value="1"/>
</dbReference>
<organism evidence="2 3">
    <name type="scientific">Paenibacillus woosongensis</name>
    <dbReference type="NCBI Taxonomy" id="307580"/>
    <lineage>
        <taxon>Bacteria</taxon>
        <taxon>Bacillati</taxon>
        <taxon>Bacillota</taxon>
        <taxon>Bacilli</taxon>
        <taxon>Bacillales</taxon>
        <taxon>Paenibacillaceae</taxon>
        <taxon>Paenibacillus</taxon>
    </lineage>
</organism>
<sequence length="248" mass="28386">MELPVTILNDGKELFGVYHTCSKPKATVIICHGLGGTRTDVHRICLRFARALVQNGYSCLRIDLTGSGISQGEFYEFTISQSVKDIDQSIRYVQQNFGADQIHLLGFSDGAFIAYQVALQQSYIKGLIFWSPTFKIASEDTPRDSLNQRLHRVGSRMVWPVLGHWVHHEYFQERNGILKELNFGKLDRDCLFIYGGKDEEVARGIRQIDHFKISKVEIAECDHHFLSNEWTEQVIASSISWLESKYIL</sequence>
<dbReference type="OrthoDB" id="9780269at2"/>
<reference evidence="2 3" key="1">
    <citation type="submission" date="2019-11" db="EMBL/GenBank/DDBJ databases">
        <title>Draft genome sequences of five Paenibacillus species of dairy origin.</title>
        <authorList>
            <person name="Olajide A.M."/>
            <person name="Chen S."/>
            <person name="Lapointe G."/>
        </authorList>
    </citation>
    <scope>NUCLEOTIDE SEQUENCE [LARGE SCALE GENOMIC DNA]</scope>
    <source>
        <strain evidence="2 3">12CR55</strain>
    </source>
</reference>
<evidence type="ECO:0000259" key="1">
    <source>
        <dbReference type="Pfam" id="PF12146"/>
    </source>
</evidence>
<dbReference type="GO" id="GO:0016787">
    <property type="term" value="F:hydrolase activity"/>
    <property type="evidence" value="ECO:0007669"/>
    <property type="project" value="UniProtKB-KW"/>
</dbReference>
<dbReference type="Pfam" id="PF12146">
    <property type="entry name" value="Hydrolase_4"/>
    <property type="match status" value="1"/>
</dbReference>
<dbReference type="RefSeq" id="WP_155610631.1">
    <property type="nucleotide sequence ID" value="NZ_WNZW01000002.1"/>
</dbReference>
<dbReference type="SUPFAM" id="SSF53474">
    <property type="entry name" value="alpha/beta-Hydrolases"/>
    <property type="match status" value="1"/>
</dbReference>
<evidence type="ECO:0000313" key="2">
    <source>
        <dbReference type="EMBL" id="MUG45284.1"/>
    </source>
</evidence>
<dbReference type="PANTHER" id="PTHR11614">
    <property type="entry name" value="PHOSPHOLIPASE-RELATED"/>
    <property type="match status" value="1"/>
</dbReference>
<dbReference type="InterPro" id="IPR029058">
    <property type="entry name" value="AB_hydrolase_fold"/>
</dbReference>
<dbReference type="Proteomes" id="UP000447876">
    <property type="component" value="Unassembled WGS sequence"/>
</dbReference>
<comment type="caution">
    <text evidence="2">The sequence shown here is derived from an EMBL/GenBank/DDBJ whole genome shotgun (WGS) entry which is preliminary data.</text>
</comment>
<feature type="domain" description="Serine aminopeptidase S33" evidence="1">
    <location>
        <begin position="23"/>
        <end position="143"/>
    </location>
</feature>
<name>A0A7X3CMX4_9BACL</name>
<dbReference type="AlphaFoldDB" id="A0A7X3CMX4"/>
<protein>
    <submittedName>
        <fullName evidence="2">Alpha/beta fold hydrolase</fullName>
    </submittedName>
</protein>
<evidence type="ECO:0000313" key="3">
    <source>
        <dbReference type="Proteomes" id="UP000447876"/>
    </source>
</evidence>
<proteinExistence type="predicted"/>
<accession>A0A7X3CMX4</accession>
<dbReference type="EMBL" id="WNZW01000002">
    <property type="protein sequence ID" value="MUG45284.1"/>
    <property type="molecule type" value="Genomic_DNA"/>
</dbReference>
<dbReference type="InterPro" id="IPR051044">
    <property type="entry name" value="MAG_DAG_Lipase"/>
</dbReference>
<keyword evidence="2" id="KW-0378">Hydrolase</keyword>
<dbReference type="InterPro" id="IPR022742">
    <property type="entry name" value="Hydrolase_4"/>
</dbReference>
<gene>
    <name evidence="2" type="ORF">GNP95_09760</name>
</gene>